<dbReference type="PROSITE" id="PS01124">
    <property type="entry name" value="HTH_ARAC_FAMILY_2"/>
    <property type="match status" value="1"/>
</dbReference>
<dbReference type="Proteomes" id="UP000252706">
    <property type="component" value="Unassembled WGS sequence"/>
</dbReference>
<dbReference type="PANTHER" id="PTHR46796:SF12">
    <property type="entry name" value="HTH-TYPE DNA-BINDING TRANSCRIPTIONAL ACTIVATOR EUTR"/>
    <property type="match status" value="1"/>
</dbReference>
<organism evidence="5 6">
    <name type="scientific">Phaeobacter gallaeciensis</name>
    <dbReference type="NCBI Taxonomy" id="60890"/>
    <lineage>
        <taxon>Bacteria</taxon>
        <taxon>Pseudomonadati</taxon>
        <taxon>Pseudomonadota</taxon>
        <taxon>Alphaproteobacteria</taxon>
        <taxon>Rhodobacterales</taxon>
        <taxon>Roseobacteraceae</taxon>
        <taxon>Phaeobacter</taxon>
    </lineage>
</organism>
<keyword evidence="3" id="KW-0804">Transcription</keyword>
<evidence type="ECO:0000256" key="2">
    <source>
        <dbReference type="ARBA" id="ARBA00023125"/>
    </source>
</evidence>
<evidence type="ECO:0000313" key="6">
    <source>
        <dbReference type="Proteomes" id="UP000252706"/>
    </source>
</evidence>
<dbReference type="Pfam" id="PF12833">
    <property type="entry name" value="HTH_18"/>
    <property type="match status" value="1"/>
</dbReference>
<keyword evidence="2" id="KW-0238">DNA-binding</keyword>
<gene>
    <name evidence="5" type="ORF">DS909_02685</name>
</gene>
<accession>A0A366X6D2</accession>
<dbReference type="Gene3D" id="1.10.10.60">
    <property type="entry name" value="Homeodomain-like"/>
    <property type="match status" value="1"/>
</dbReference>
<dbReference type="OrthoDB" id="9802263at2"/>
<protein>
    <recommendedName>
        <fullName evidence="4">HTH araC/xylS-type domain-containing protein</fullName>
    </recommendedName>
</protein>
<dbReference type="InterPro" id="IPR018062">
    <property type="entry name" value="HTH_AraC-typ_CS"/>
</dbReference>
<dbReference type="InterPro" id="IPR050204">
    <property type="entry name" value="AraC_XylS_family_regulators"/>
</dbReference>
<dbReference type="InterPro" id="IPR018060">
    <property type="entry name" value="HTH_AraC"/>
</dbReference>
<name>A0A366X6D2_9RHOB</name>
<dbReference type="PROSITE" id="PS00041">
    <property type="entry name" value="HTH_ARAC_FAMILY_1"/>
    <property type="match status" value="1"/>
</dbReference>
<dbReference type="InterPro" id="IPR009057">
    <property type="entry name" value="Homeodomain-like_sf"/>
</dbReference>
<proteinExistence type="predicted"/>
<dbReference type="GO" id="GO:0003700">
    <property type="term" value="F:DNA-binding transcription factor activity"/>
    <property type="evidence" value="ECO:0007669"/>
    <property type="project" value="InterPro"/>
</dbReference>
<evidence type="ECO:0000313" key="5">
    <source>
        <dbReference type="EMBL" id="RBW61099.1"/>
    </source>
</evidence>
<dbReference type="GO" id="GO:0043565">
    <property type="term" value="F:sequence-specific DNA binding"/>
    <property type="evidence" value="ECO:0007669"/>
    <property type="project" value="InterPro"/>
</dbReference>
<dbReference type="SUPFAM" id="SSF46689">
    <property type="entry name" value="Homeodomain-like"/>
    <property type="match status" value="1"/>
</dbReference>
<dbReference type="EMBL" id="QOCE01000006">
    <property type="protein sequence ID" value="RBW61099.1"/>
    <property type="molecule type" value="Genomic_DNA"/>
</dbReference>
<comment type="caution">
    <text evidence="5">The sequence shown here is derived from an EMBL/GenBank/DDBJ whole genome shotgun (WGS) entry which is preliminary data.</text>
</comment>
<reference evidence="5 6" key="1">
    <citation type="submission" date="2018-07" db="EMBL/GenBank/DDBJ databases">
        <title>Modular assembly of carbohydrate-degrading microbial communities in the ocean.</title>
        <authorList>
            <person name="Enke T.N."/>
            <person name="Datta M.S."/>
            <person name="Schwartzman J.A."/>
            <person name="Cermak N."/>
            <person name="Schmitz D.A."/>
            <person name="Barrere J."/>
            <person name="Cordero O.X."/>
        </authorList>
    </citation>
    <scope>NUCLEOTIDE SEQUENCE [LARGE SCALE GENOMIC DNA]</scope>
    <source>
        <strain evidence="5 6">C3M10</strain>
    </source>
</reference>
<dbReference type="AlphaFoldDB" id="A0A366X6D2"/>
<dbReference type="PANTHER" id="PTHR46796">
    <property type="entry name" value="HTH-TYPE TRANSCRIPTIONAL ACTIVATOR RHAS-RELATED"/>
    <property type="match status" value="1"/>
</dbReference>
<evidence type="ECO:0000256" key="1">
    <source>
        <dbReference type="ARBA" id="ARBA00023015"/>
    </source>
</evidence>
<feature type="domain" description="HTH araC/xylS-type" evidence="4">
    <location>
        <begin position="227"/>
        <end position="327"/>
    </location>
</feature>
<sequence length="333" mass="37074">MLTSPRNYPSAKMDHIKNSPNLPAFNLVSVMALREPNDINTFSPWEIDFRQIDPGAMDTTVKARSGCVVTLLNISMSRTVHQTGVSPKGLLTFGLIQPNSINTWQGQDTSSTELLSFGSSDPFDGVSAAQFSGTTVSVEECDVELMADALGLDVPNTMRNSDRPAITGQHRRLTDIRQNVERLLDDRERPMTAEIEEEIIGGLLLAANCGDDCEDKSSQRTRSRAVSKAIDLMLAQLDQSTPISRICRETGVSWRTLDRAFSERFGVGPKRYYLRVRLNRVRSDLIRPGRCESISDMANKWGFWHLGQFAHDYRHMFGELPSDTAARYKGGAG</sequence>
<keyword evidence="1" id="KW-0805">Transcription regulation</keyword>
<evidence type="ECO:0000256" key="3">
    <source>
        <dbReference type="ARBA" id="ARBA00023163"/>
    </source>
</evidence>
<evidence type="ECO:0000259" key="4">
    <source>
        <dbReference type="PROSITE" id="PS01124"/>
    </source>
</evidence>
<dbReference type="SMART" id="SM00342">
    <property type="entry name" value="HTH_ARAC"/>
    <property type="match status" value="1"/>
</dbReference>